<dbReference type="InterPro" id="IPR047928">
    <property type="entry name" value="Perm_prefix_1"/>
</dbReference>
<evidence type="ECO:0000313" key="3">
    <source>
        <dbReference type="Proteomes" id="UP000217083"/>
    </source>
</evidence>
<comment type="caution">
    <text evidence="2">The sequence shown here is derived from an EMBL/GenBank/DDBJ whole genome shotgun (WGS) entry which is preliminary data.</text>
</comment>
<dbReference type="NCBIfam" id="NF038403">
    <property type="entry name" value="perm_prefix_1"/>
    <property type="match status" value="1"/>
</dbReference>
<reference evidence="2 3" key="2">
    <citation type="submission" date="2017-09" db="EMBL/GenBank/DDBJ databases">
        <title>Bacillus patelloidae sp. nov., isolated from the intestinal tract of a marine limpet.</title>
        <authorList>
            <person name="Liu R."/>
            <person name="Dong C."/>
            <person name="Shao Z."/>
        </authorList>
    </citation>
    <scope>NUCLEOTIDE SEQUENCE [LARGE SCALE GENOMIC DNA]</scope>
    <source>
        <strain evidence="2 3">SA5d-4</strain>
    </source>
</reference>
<accession>A0A263BU43</accession>
<dbReference type="RefSeq" id="WP_094925023.1">
    <property type="nucleotide sequence ID" value="NZ_NPIA01000005.1"/>
</dbReference>
<dbReference type="EMBL" id="NPIA01000005">
    <property type="protein sequence ID" value="OZM56696.1"/>
    <property type="molecule type" value="Genomic_DNA"/>
</dbReference>
<reference evidence="3" key="1">
    <citation type="submission" date="2017-08" db="EMBL/GenBank/DDBJ databases">
        <authorList>
            <person name="Huang Z."/>
        </authorList>
    </citation>
    <scope>NUCLEOTIDE SEQUENCE [LARGE SCALE GENOMIC DNA]</scope>
    <source>
        <strain evidence="3">SA5d-4</strain>
    </source>
</reference>
<name>A0A263BU43_9BACI</name>
<evidence type="ECO:0000256" key="1">
    <source>
        <dbReference type="SAM" id="Phobius"/>
    </source>
</evidence>
<feature type="transmembrane region" description="Helical" evidence="1">
    <location>
        <begin position="81"/>
        <end position="103"/>
    </location>
</feature>
<keyword evidence="1" id="KW-0812">Transmembrane</keyword>
<proteinExistence type="predicted"/>
<gene>
    <name evidence="2" type="ORF">CIB95_10765</name>
</gene>
<keyword evidence="3" id="KW-1185">Reference proteome</keyword>
<keyword evidence="1" id="KW-0472">Membrane</keyword>
<dbReference type="AlphaFoldDB" id="A0A263BU43"/>
<organism evidence="2 3">
    <name type="scientific">Lottiidibacillus patelloidae</name>
    <dbReference type="NCBI Taxonomy" id="2670334"/>
    <lineage>
        <taxon>Bacteria</taxon>
        <taxon>Bacillati</taxon>
        <taxon>Bacillota</taxon>
        <taxon>Bacilli</taxon>
        <taxon>Bacillales</taxon>
        <taxon>Bacillaceae</taxon>
        <taxon>Lottiidibacillus</taxon>
    </lineage>
</organism>
<evidence type="ECO:0000313" key="2">
    <source>
        <dbReference type="EMBL" id="OZM56696.1"/>
    </source>
</evidence>
<keyword evidence="1" id="KW-1133">Transmembrane helix</keyword>
<feature type="transmembrane region" description="Helical" evidence="1">
    <location>
        <begin position="206"/>
        <end position="228"/>
    </location>
</feature>
<sequence length="267" mass="30654">MKQIEKFVDEVYQSASGNKKEIEELKKEMKNHLLESVHELKSEGKSEQEAIELAIERFGGEKEIRSVVGQLFKAQKVFAKWMLNFALVFLVLGSVIFATMMFIGDKNYEKSEEVAFNLLERLGESEVLTAEIKKEITTIVEENETIKRIEVFNLDNNPDALRGEPDFMYQKDIWISEVFGNGWDNSGTDEEHVWFVGIGTKIHDSLAFNIFLVGVSIYWVLFTLWAIINAHHRNRLNAGWIIAFAFFNVIGYLVYSLRGKNAALSDK</sequence>
<protein>
    <submittedName>
        <fullName evidence="2">Uncharacterized protein</fullName>
    </submittedName>
</protein>
<feature type="transmembrane region" description="Helical" evidence="1">
    <location>
        <begin position="240"/>
        <end position="257"/>
    </location>
</feature>
<dbReference type="Proteomes" id="UP000217083">
    <property type="component" value="Unassembled WGS sequence"/>
</dbReference>